<sequence>MASVELDYSDEWVLADLEAEPHQWAHQTIRRRAHEEETELPEDQAGLLAEVLMVSLAAARKEEVPPLMVLFLMPEADEPAVCSVSVRAEMLTPDITLEDLLEEIRLPEEMLEQPAQQDELETASGPATHLVQRYRVPVNPEYELVQEHEMFVWRLSDGEGDFGVFLSTSYLDLVAAGRHRPNLVDLAKSLTVVP</sequence>
<dbReference type="AlphaFoldDB" id="A0A9X1NLZ2"/>
<proteinExistence type="predicted"/>
<dbReference type="RefSeq" id="WP_231449082.1">
    <property type="nucleotide sequence ID" value="NZ_JAJOMB010000028.1"/>
</dbReference>
<organism evidence="1 2">
    <name type="scientific">Kineosporia babensis</name>
    <dbReference type="NCBI Taxonomy" id="499548"/>
    <lineage>
        <taxon>Bacteria</taxon>
        <taxon>Bacillati</taxon>
        <taxon>Actinomycetota</taxon>
        <taxon>Actinomycetes</taxon>
        <taxon>Kineosporiales</taxon>
        <taxon>Kineosporiaceae</taxon>
        <taxon>Kineosporia</taxon>
    </lineage>
</organism>
<evidence type="ECO:0000313" key="1">
    <source>
        <dbReference type="EMBL" id="MCD5316229.1"/>
    </source>
</evidence>
<keyword evidence="2" id="KW-1185">Reference proteome</keyword>
<accession>A0A9X1NLZ2</accession>
<reference evidence="1" key="1">
    <citation type="submission" date="2021-11" db="EMBL/GenBank/DDBJ databases">
        <title>Streptomyces corallinus and Kineosporia corallina sp. nov., two new coral-derived marine actinobacteria.</title>
        <authorList>
            <person name="Buangrab K."/>
            <person name="Sutthacheep M."/>
            <person name="Yeemin T."/>
            <person name="Harunari E."/>
            <person name="Igarashi Y."/>
            <person name="Sripreechasak P."/>
            <person name="Kanchanasin P."/>
            <person name="Tanasupawat S."/>
            <person name="Phongsopitanun W."/>
        </authorList>
    </citation>
    <scope>NUCLEOTIDE SEQUENCE</scope>
    <source>
        <strain evidence="1">JCM 31032</strain>
    </source>
</reference>
<comment type="caution">
    <text evidence="1">The sequence shown here is derived from an EMBL/GenBank/DDBJ whole genome shotgun (WGS) entry which is preliminary data.</text>
</comment>
<gene>
    <name evidence="1" type="ORF">LR394_35565</name>
</gene>
<dbReference type="Proteomes" id="UP001138997">
    <property type="component" value="Unassembled WGS sequence"/>
</dbReference>
<protein>
    <submittedName>
        <fullName evidence="1">Uncharacterized protein</fullName>
    </submittedName>
</protein>
<evidence type="ECO:0000313" key="2">
    <source>
        <dbReference type="Proteomes" id="UP001138997"/>
    </source>
</evidence>
<name>A0A9X1NLZ2_9ACTN</name>
<dbReference type="EMBL" id="JAJOMB010000028">
    <property type="protein sequence ID" value="MCD5316229.1"/>
    <property type="molecule type" value="Genomic_DNA"/>
</dbReference>